<comment type="caution">
    <text evidence="1">The sequence shown here is derived from an EMBL/GenBank/DDBJ whole genome shotgun (WGS) entry which is preliminary data.</text>
</comment>
<protein>
    <submittedName>
        <fullName evidence="1">Uncharacterized protein</fullName>
    </submittedName>
</protein>
<evidence type="ECO:0000313" key="1">
    <source>
        <dbReference type="EMBL" id="KAF3606850.1"/>
    </source>
</evidence>
<evidence type="ECO:0000313" key="2">
    <source>
        <dbReference type="Proteomes" id="UP000266723"/>
    </source>
</evidence>
<accession>A0ABQ7EUQ3</accession>
<sequence length="139" mass="15002">MVATLILVRDDKGDLYAHEGHLRNPVVQRIGAQEADLCEYYGMMDKAGFVLILFSLSKVFHFPEEGGNPEIEPKKLPSGEPGFLPVGILGTGVPSSGDSEAGVLPRVWKILIPEYFSPTGGDLAEPPGPGQPRYLKVSL</sequence>
<reference evidence="1 2" key="1">
    <citation type="journal article" date="2020" name="BMC Genomics">
        <title>Intraspecific diversification of the crop wild relative Brassica cretica Lam. using demographic model selection.</title>
        <authorList>
            <person name="Kioukis A."/>
            <person name="Michalopoulou V.A."/>
            <person name="Briers L."/>
            <person name="Pirintsos S."/>
            <person name="Studholme D.J."/>
            <person name="Pavlidis P."/>
            <person name="Sarris P.F."/>
        </authorList>
    </citation>
    <scope>NUCLEOTIDE SEQUENCE [LARGE SCALE GENOMIC DNA]</scope>
    <source>
        <strain evidence="2">cv. PFS-1207/04</strain>
    </source>
</reference>
<name>A0ABQ7EUQ3_BRACR</name>
<keyword evidence="2" id="KW-1185">Reference proteome</keyword>
<organism evidence="1 2">
    <name type="scientific">Brassica cretica</name>
    <name type="common">Mustard</name>
    <dbReference type="NCBI Taxonomy" id="69181"/>
    <lineage>
        <taxon>Eukaryota</taxon>
        <taxon>Viridiplantae</taxon>
        <taxon>Streptophyta</taxon>
        <taxon>Embryophyta</taxon>
        <taxon>Tracheophyta</taxon>
        <taxon>Spermatophyta</taxon>
        <taxon>Magnoliopsida</taxon>
        <taxon>eudicotyledons</taxon>
        <taxon>Gunneridae</taxon>
        <taxon>Pentapetalae</taxon>
        <taxon>rosids</taxon>
        <taxon>malvids</taxon>
        <taxon>Brassicales</taxon>
        <taxon>Brassicaceae</taxon>
        <taxon>Brassiceae</taxon>
        <taxon>Brassica</taxon>
    </lineage>
</organism>
<proteinExistence type="predicted"/>
<dbReference type="Proteomes" id="UP000266723">
    <property type="component" value="Unassembled WGS sequence"/>
</dbReference>
<gene>
    <name evidence="1" type="ORF">DY000_02046321</name>
</gene>
<dbReference type="EMBL" id="QGKV02000297">
    <property type="protein sequence ID" value="KAF3606850.1"/>
    <property type="molecule type" value="Genomic_DNA"/>
</dbReference>